<dbReference type="PANTHER" id="PTHR21180">
    <property type="entry name" value="ENDONUCLEASE/EXONUCLEASE/PHOSPHATASE FAMILY DOMAIN-CONTAINING PROTEIN 1"/>
    <property type="match status" value="1"/>
</dbReference>
<comment type="caution">
    <text evidence="4">The sequence shown here is derived from an EMBL/GenBank/DDBJ whole genome shotgun (WGS) entry which is preliminary data.</text>
</comment>
<dbReference type="Proteomes" id="UP000460257">
    <property type="component" value="Unassembled WGS sequence"/>
</dbReference>
<dbReference type="Pfam" id="PF10531">
    <property type="entry name" value="SLBB"/>
    <property type="match status" value="1"/>
</dbReference>
<evidence type="ECO:0000256" key="2">
    <source>
        <dbReference type="SAM" id="SignalP"/>
    </source>
</evidence>
<dbReference type="AlphaFoldDB" id="A0A6N7IZD8"/>
<dbReference type="GO" id="GO:0015628">
    <property type="term" value="P:protein secretion by the type II secretion system"/>
    <property type="evidence" value="ECO:0007669"/>
    <property type="project" value="TreeGrafter"/>
</dbReference>
<evidence type="ECO:0000256" key="1">
    <source>
        <dbReference type="SAM" id="MobiDB-lite"/>
    </source>
</evidence>
<accession>A0A6N7IZD8</accession>
<keyword evidence="4" id="KW-0238">DNA-binding</keyword>
<dbReference type="Gene3D" id="1.10.150.280">
    <property type="entry name" value="AF1531-like domain"/>
    <property type="match status" value="1"/>
</dbReference>
<dbReference type="SUPFAM" id="SSF47781">
    <property type="entry name" value="RuvA domain 2-like"/>
    <property type="match status" value="1"/>
</dbReference>
<dbReference type="NCBIfam" id="TIGR00426">
    <property type="entry name" value="competence protein ComEA helix-hairpin-helix repeat region"/>
    <property type="match status" value="1"/>
</dbReference>
<protein>
    <submittedName>
        <fullName evidence="4">ComEA family DNA-binding protein</fullName>
    </submittedName>
</protein>
<dbReference type="InterPro" id="IPR004509">
    <property type="entry name" value="Competence_ComEA_HhH"/>
</dbReference>
<feature type="domain" description="Helix-hairpin-helix DNA-binding motif class 1" evidence="3">
    <location>
        <begin position="162"/>
        <end position="181"/>
    </location>
</feature>
<dbReference type="EMBL" id="VOGC01000006">
    <property type="protein sequence ID" value="MQN01612.1"/>
    <property type="molecule type" value="Genomic_DNA"/>
</dbReference>
<dbReference type="Pfam" id="PF12836">
    <property type="entry name" value="HHH_3"/>
    <property type="match status" value="1"/>
</dbReference>
<dbReference type="InterPro" id="IPR003583">
    <property type="entry name" value="Hlx-hairpin-Hlx_DNA-bd_motif"/>
</dbReference>
<organism evidence="4 5">
    <name type="scientific">Candidatus Weimeria bifida</name>
    <dbReference type="NCBI Taxonomy" id="2599074"/>
    <lineage>
        <taxon>Bacteria</taxon>
        <taxon>Bacillati</taxon>
        <taxon>Bacillota</taxon>
        <taxon>Clostridia</taxon>
        <taxon>Lachnospirales</taxon>
        <taxon>Lachnospiraceae</taxon>
        <taxon>Candidatus Weimeria</taxon>
    </lineage>
</organism>
<reference evidence="4" key="1">
    <citation type="journal article" date="2020" name="Appl. Environ. Microbiol.">
        <title>Medium-Chain Fatty Acid Synthesis by 'Candidatus Weimeria bifida' gen. nov., sp. nov., and 'Candidatus Pseudoramibacter fermentans' sp. nov.</title>
        <authorList>
            <person name="Scarborough M.J."/>
            <person name="Myers K.S."/>
            <person name="Donohue T.J."/>
            <person name="Noguera D.R."/>
        </authorList>
    </citation>
    <scope>NUCLEOTIDE SEQUENCE</scope>
    <source>
        <strain evidence="4">LCO1.1</strain>
    </source>
</reference>
<feature type="chain" id="PRO_5039166245" evidence="2">
    <location>
        <begin position="21"/>
        <end position="214"/>
    </location>
</feature>
<dbReference type="GO" id="GO:0006281">
    <property type="term" value="P:DNA repair"/>
    <property type="evidence" value="ECO:0007669"/>
    <property type="project" value="InterPro"/>
</dbReference>
<keyword evidence="2" id="KW-0732">Signal</keyword>
<dbReference type="PANTHER" id="PTHR21180:SF32">
    <property type="entry name" value="ENDONUCLEASE_EXONUCLEASE_PHOSPHATASE FAMILY DOMAIN-CONTAINING PROTEIN 1"/>
    <property type="match status" value="1"/>
</dbReference>
<feature type="signal peptide" evidence="2">
    <location>
        <begin position="1"/>
        <end position="20"/>
    </location>
</feature>
<keyword evidence="5" id="KW-1185">Reference proteome</keyword>
<evidence type="ECO:0000313" key="4">
    <source>
        <dbReference type="EMBL" id="MQN01612.1"/>
    </source>
</evidence>
<dbReference type="InterPro" id="IPR019554">
    <property type="entry name" value="Soluble_ligand-bd"/>
</dbReference>
<proteinExistence type="predicted"/>
<evidence type="ECO:0000259" key="3">
    <source>
        <dbReference type="SMART" id="SM00278"/>
    </source>
</evidence>
<dbReference type="Gene3D" id="3.10.560.10">
    <property type="entry name" value="Outer membrane lipoprotein wza domain like"/>
    <property type="match status" value="1"/>
</dbReference>
<dbReference type="SMART" id="SM00278">
    <property type="entry name" value="HhH1"/>
    <property type="match status" value="2"/>
</dbReference>
<name>A0A6N7IZD8_9FIRM</name>
<dbReference type="PROSITE" id="PS51257">
    <property type="entry name" value="PROKAR_LIPOPROTEIN"/>
    <property type="match status" value="1"/>
</dbReference>
<sequence>MKRIFFLLVLVMSLILGGCADSSYLEKNGTASGSDQKSESKSKGGETALKSVSKSENSSKIYVQIDGAVKKPGVYALPADSRVFVLIEKAGGLRKDAASSALNQAEKLTDGQKLTILTKSEYKKNQSGEGTAVNPGTASSGSAVSGSEGSSGLIDINRADKNTLTTISGIGPTRADAIIEYRTKNGPFKNTKDITNVSGIGDATFQKIKDKITV</sequence>
<feature type="region of interest" description="Disordered" evidence="1">
    <location>
        <begin position="28"/>
        <end position="51"/>
    </location>
</feature>
<dbReference type="GO" id="GO:0003677">
    <property type="term" value="F:DNA binding"/>
    <property type="evidence" value="ECO:0007669"/>
    <property type="project" value="UniProtKB-KW"/>
</dbReference>
<gene>
    <name evidence="4" type="ORF">FRC54_06790</name>
</gene>
<evidence type="ECO:0000313" key="5">
    <source>
        <dbReference type="Proteomes" id="UP000460257"/>
    </source>
</evidence>
<feature type="region of interest" description="Disordered" evidence="1">
    <location>
        <begin position="124"/>
        <end position="149"/>
    </location>
</feature>
<dbReference type="InterPro" id="IPR010994">
    <property type="entry name" value="RuvA_2-like"/>
</dbReference>
<dbReference type="InterPro" id="IPR051675">
    <property type="entry name" value="Endo/Exo/Phosphatase_dom_1"/>
</dbReference>
<feature type="compositionally biased region" description="Low complexity" evidence="1">
    <location>
        <begin position="136"/>
        <end position="149"/>
    </location>
</feature>
<dbReference type="GO" id="GO:0015627">
    <property type="term" value="C:type II protein secretion system complex"/>
    <property type="evidence" value="ECO:0007669"/>
    <property type="project" value="TreeGrafter"/>
</dbReference>
<feature type="domain" description="Helix-hairpin-helix DNA-binding motif class 1" evidence="3">
    <location>
        <begin position="192"/>
        <end position="211"/>
    </location>
</feature>